<dbReference type="RefSeq" id="WP_050678399.1">
    <property type="nucleotide sequence ID" value="NZ_FMYN01000002.1"/>
</dbReference>
<accession>A0A0V8GGA4</accession>
<feature type="domain" description="Metallo-beta-lactamase" evidence="5">
    <location>
        <begin position="12"/>
        <end position="189"/>
    </location>
</feature>
<evidence type="ECO:0000256" key="4">
    <source>
        <dbReference type="ARBA" id="ARBA00022833"/>
    </source>
</evidence>
<comment type="cofactor">
    <cofactor evidence="1">
        <name>Zn(2+)</name>
        <dbReference type="ChEBI" id="CHEBI:29105"/>
    </cofactor>
</comment>
<dbReference type="Pfam" id="PF00753">
    <property type="entry name" value="Lactamase_B"/>
    <property type="match status" value="1"/>
</dbReference>
<sequence>MEIVMITSGMASENGYLLFKDKECLVIDPGTEDMRFFDEIESRGATLKAILLTHAHFDHIGGVDMLRRFTEAPVYVHTEEAGWLGNPEWNGSAKFGMPPMRMKPADHLLQPGRLTVGSFSMHVLETPGHSPGSVTFYFKGERIAFGGDLLFQQGVGRTDLHGGDQDVLMRSLDRLIAELPADTTIYPGHGPSTTIRQEMKSNPFL</sequence>
<evidence type="ECO:0000256" key="3">
    <source>
        <dbReference type="ARBA" id="ARBA00022801"/>
    </source>
</evidence>
<keyword evidence="4" id="KW-0862">Zinc</keyword>
<dbReference type="PANTHER" id="PTHR46233">
    <property type="entry name" value="HYDROXYACYLGLUTATHIONE HYDROLASE GLOC"/>
    <property type="match status" value="1"/>
</dbReference>
<proteinExistence type="predicted"/>
<protein>
    <submittedName>
        <fullName evidence="6">MBL fold metallo-hydrolase</fullName>
    </submittedName>
</protein>
<evidence type="ECO:0000313" key="7">
    <source>
        <dbReference type="Proteomes" id="UP000053797"/>
    </source>
</evidence>
<dbReference type="InterPro" id="IPR051453">
    <property type="entry name" value="MBL_Glyoxalase_II"/>
</dbReference>
<evidence type="ECO:0000313" key="6">
    <source>
        <dbReference type="EMBL" id="KSU49202.1"/>
    </source>
</evidence>
<dbReference type="InterPro" id="IPR001279">
    <property type="entry name" value="Metallo-B-lactamas"/>
</dbReference>
<comment type="caution">
    <text evidence="6">The sequence shown here is derived from an EMBL/GenBank/DDBJ whole genome shotgun (WGS) entry which is preliminary data.</text>
</comment>
<dbReference type="CDD" id="cd06262">
    <property type="entry name" value="metallo-hydrolase-like_MBL-fold"/>
    <property type="match status" value="1"/>
</dbReference>
<dbReference type="SUPFAM" id="SSF56281">
    <property type="entry name" value="Metallo-hydrolase/oxidoreductase"/>
    <property type="match status" value="1"/>
</dbReference>
<name>A0A0V8GGA4_9BACL</name>
<keyword evidence="2" id="KW-0479">Metal-binding</keyword>
<evidence type="ECO:0000256" key="2">
    <source>
        <dbReference type="ARBA" id="ARBA00022723"/>
    </source>
</evidence>
<gene>
    <name evidence="6" type="ORF">AS033_07460</name>
</gene>
<dbReference type="Gene3D" id="3.60.15.10">
    <property type="entry name" value="Ribonuclease Z/Hydroxyacylglutathione hydrolase-like"/>
    <property type="match status" value="1"/>
</dbReference>
<dbReference type="PANTHER" id="PTHR46233:SF3">
    <property type="entry name" value="HYDROXYACYLGLUTATHIONE HYDROLASE GLOC"/>
    <property type="match status" value="1"/>
</dbReference>
<dbReference type="GO" id="GO:0016787">
    <property type="term" value="F:hydrolase activity"/>
    <property type="evidence" value="ECO:0007669"/>
    <property type="project" value="UniProtKB-KW"/>
</dbReference>
<keyword evidence="3 6" id="KW-0378">Hydrolase</keyword>
<dbReference type="Proteomes" id="UP000053797">
    <property type="component" value="Unassembled WGS sequence"/>
</dbReference>
<dbReference type="SMART" id="SM00849">
    <property type="entry name" value="Lactamase_B"/>
    <property type="match status" value="1"/>
</dbReference>
<reference evidence="6 7" key="1">
    <citation type="journal article" date="2015" name="Int. J. Syst. Evol. Microbiol.">
        <title>Exiguobacterium enclense sp. nov., isolated from sediment.</title>
        <authorList>
            <person name="Dastager S.G."/>
            <person name="Mawlankar R."/>
            <person name="Sonalkar V.V."/>
            <person name="Thorat M.N."/>
            <person name="Mual P."/>
            <person name="Verma A."/>
            <person name="Krishnamurthi S."/>
            <person name="Tang S.K."/>
            <person name="Li W.J."/>
        </authorList>
    </citation>
    <scope>NUCLEOTIDE SEQUENCE [LARGE SCALE GENOMIC DNA]</scope>
    <source>
        <strain evidence="6 7">NIO-1109</strain>
    </source>
</reference>
<dbReference type="InterPro" id="IPR036866">
    <property type="entry name" value="RibonucZ/Hydroxyglut_hydro"/>
</dbReference>
<organism evidence="6 7">
    <name type="scientific">Exiguobacterium indicum</name>
    <dbReference type="NCBI Taxonomy" id="296995"/>
    <lineage>
        <taxon>Bacteria</taxon>
        <taxon>Bacillati</taxon>
        <taxon>Bacillota</taxon>
        <taxon>Bacilli</taxon>
        <taxon>Bacillales</taxon>
        <taxon>Bacillales Family XII. Incertae Sedis</taxon>
        <taxon>Exiguobacterium</taxon>
    </lineage>
</organism>
<dbReference type="OrthoDB" id="9802248at2"/>
<dbReference type="AlphaFoldDB" id="A0A0V8GGA4"/>
<dbReference type="GO" id="GO:0046872">
    <property type="term" value="F:metal ion binding"/>
    <property type="evidence" value="ECO:0007669"/>
    <property type="project" value="UniProtKB-KW"/>
</dbReference>
<dbReference type="EMBL" id="LNQL01000002">
    <property type="protein sequence ID" value="KSU49202.1"/>
    <property type="molecule type" value="Genomic_DNA"/>
</dbReference>
<evidence type="ECO:0000256" key="1">
    <source>
        <dbReference type="ARBA" id="ARBA00001947"/>
    </source>
</evidence>
<evidence type="ECO:0000259" key="5">
    <source>
        <dbReference type="SMART" id="SM00849"/>
    </source>
</evidence>